<dbReference type="SUPFAM" id="SSF55008">
    <property type="entry name" value="HMA, heavy metal-associated domain"/>
    <property type="match status" value="1"/>
</dbReference>
<reference evidence="2 3" key="1">
    <citation type="submission" date="2017-10" db="EMBL/GenBank/DDBJ databases">
        <title>Draft genome of Longimonas halophila.</title>
        <authorList>
            <person name="Goh K.M."/>
            <person name="Shamsir M.S."/>
            <person name="Lim S.W."/>
        </authorList>
    </citation>
    <scope>NUCLEOTIDE SEQUENCE [LARGE SCALE GENOMIC DNA]</scope>
    <source>
        <strain evidence="2 3">KCTC 42399</strain>
    </source>
</reference>
<organism evidence="2 3">
    <name type="scientific">Longimonas halophila</name>
    <dbReference type="NCBI Taxonomy" id="1469170"/>
    <lineage>
        <taxon>Bacteria</taxon>
        <taxon>Pseudomonadati</taxon>
        <taxon>Rhodothermota</taxon>
        <taxon>Rhodothermia</taxon>
        <taxon>Rhodothermales</taxon>
        <taxon>Salisaetaceae</taxon>
        <taxon>Longimonas</taxon>
    </lineage>
</organism>
<evidence type="ECO:0000259" key="1">
    <source>
        <dbReference type="PROSITE" id="PS50846"/>
    </source>
</evidence>
<dbReference type="OrthoDB" id="9813965at2"/>
<dbReference type="CDD" id="cd00371">
    <property type="entry name" value="HMA"/>
    <property type="match status" value="1"/>
</dbReference>
<dbReference type="EMBL" id="PDEP01000011">
    <property type="protein sequence ID" value="PEN05781.1"/>
    <property type="molecule type" value="Genomic_DNA"/>
</dbReference>
<accession>A0A2H3NJH3</accession>
<proteinExistence type="predicted"/>
<dbReference type="PROSITE" id="PS50846">
    <property type="entry name" value="HMA_2"/>
    <property type="match status" value="1"/>
</dbReference>
<evidence type="ECO:0000313" key="3">
    <source>
        <dbReference type="Proteomes" id="UP000221024"/>
    </source>
</evidence>
<dbReference type="Gene3D" id="3.30.70.100">
    <property type="match status" value="1"/>
</dbReference>
<sequence length="73" mass="7613">MATQPLTLLIDGMNCNHCVQAVTDALADLDGVDVGTVSIGEAQIHFDADDAAYDALFSAIDDAGFDLVSVEAR</sequence>
<gene>
    <name evidence="2" type="ORF">CRI93_11810</name>
</gene>
<comment type="caution">
    <text evidence="2">The sequence shown here is derived from an EMBL/GenBank/DDBJ whole genome shotgun (WGS) entry which is preliminary data.</text>
</comment>
<dbReference type="Pfam" id="PF00403">
    <property type="entry name" value="HMA"/>
    <property type="match status" value="1"/>
</dbReference>
<dbReference type="Proteomes" id="UP000221024">
    <property type="component" value="Unassembled WGS sequence"/>
</dbReference>
<dbReference type="GO" id="GO:0046872">
    <property type="term" value="F:metal ion binding"/>
    <property type="evidence" value="ECO:0007669"/>
    <property type="project" value="InterPro"/>
</dbReference>
<protein>
    <submittedName>
        <fullName evidence="2">Copper resistance protein CopZ</fullName>
    </submittedName>
</protein>
<dbReference type="RefSeq" id="WP_098062843.1">
    <property type="nucleotide sequence ID" value="NZ_PDEP01000011.1"/>
</dbReference>
<name>A0A2H3NJH3_9BACT</name>
<feature type="domain" description="HMA" evidence="1">
    <location>
        <begin position="4"/>
        <end position="68"/>
    </location>
</feature>
<dbReference type="InterPro" id="IPR036163">
    <property type="entry name" value="HMA_dom_sf"/>
</dbReference>
<keyword evidence="3" id="KW-1185">Reference proteome</keyword>
<dbReference type="AlphaFoldDB" id="A0A2H3NJH3"/>
<evidence type="ECO:0000313" key="2">
    <source>
        <dbReference type="EMBL" id="PEN05781.1"/>
    </source>
</evidence>
<dbReference type="InterPro" id="IPR006121">
    <property type="entry name" value="HMA_dom"/>
</dbReference>